<reference evidence="1 2" key="1">
    <citation type="submission" date="2016-10" db="EMBL/GenBank/DDBJ databases">
        <title>Draft genome sequences of four alkaliphilic bacteria belonging to the Anaerobacillus genus.</title>
        <authorList>
            <person name="Bassil N.M."/>
            <person name="Lloyd J.R."/>
        </authorList>
    </citation>
    <scope>NUCLEOTIDE SEQUENCE [LARGE SCALE GENOMIC DNA]</scope>
    <source>
        <strain evidence="1 2">DSM 22531</strain>
    </source>
</reference>
<organism evidence="1 2">
    <name type="scientific">Anaerobacillus alkalidiazotrophicus</name>
    <dbReference type="NCBI Taxonomy" id="472963"/>
    <lineage>
        <taxon>Bacteria</taxon>
        <taxon>Bacillati</taxon>
        <taxon>Bacillota</taxon>
        <taxon>Bacilli</taxon>
        <taxon>Bacillales</taxon>
        <taxon>Bacillaceae</taxon>
        <taxon>Anaerobacillus</taxon>
    </lineage>
</organism>
<comment type="caution">
    <text evidence="1">The sequence shown here is derived from an EMBL/GenBank/DDBJ whole genome shotgun (WGS) entry which is preliminary data.</text>
</comment>
<evidence type="ECO:0000313" key="2">
    <source>
        <dbReference type="Proteomes" id="UP000180057"/>
    </source>
</evidence>
<sequence length="95" mass="11183">MTIRKYLYAKLMKLEIFYGPNVEVDPVNLLSVFNGLKEELIYVIDQDLIGTLRNNHRKICFLGLYDSNEYSKGAIKEYRSELLKRDNCKLVYLKS</sequence>
<proteinExistence type="predicted"/>
<protein>
    <submittedName>
        <fullName evidence="1">Uncharacterized protein</fullName>
    </submittedName>
</protein>
<accession>A0A1S2M2P6</accession>
<keyword evidence="2" id="KW-1185">Reference proteome</keyword>
<name>A0A1S2M2P6_9BACI</name>
<evidence type="ECO:0000313" key="1">
    <source>
        <dbReference type="EMBL" id="OIJ19009.1"/>
    </source>
</evidence>
<gene>
    <name evidence="1" type="ORF">BKP45_14910</name>
</gene>
<dbReference type="EMBL" id="MLQS01000023">
    <property type="protein sequence ID" value="OIJ19009.1"/>
    <property type="molecule type" value="Genomic_DNA"/>
</dbReference>
<dbReference type="AlphaFoldDB" id="A0A1S2M2P6"/>
<dbReference type="Proteomes" id="UP000180057">
    <property type="component" value="Unassembled WGS sequence"/>
</dbReference>